<accession>A0A816GMA5</accession>
<gene>
    <name evidence="2" type="ORF">GPM918_LOCUS46442</name>
    <name evidence="1" type="ORF">OVA965_LOCUS42908</name>
    <name evidence="4" type="ORF">SRO942_LOCUS50628</name>
    <name evidence="3" type="ORF">TMI583_LOCUS44957</name>
</gene>
<evidence type="ECO:0000313" key="3">
    <source>
        <dbReference type="EMBL" id="CAF4432166.1"/>
    </source>
</evidence>
<keyword evidence="5" id="KW-1185">Reference proteome</keyword>
<dbReference type="Proteomes" id="UP000663829">
    <property type="component" value="Unassembled WGS sequence"/>
</dbReference>
<evidence type="ECO:0000313" key="1">
    <source>
        <dbReference type="EMBL" id="CAF1615881.1"/>
    </source>
</evidence>
<dbReference type="AlphaFoldDB" id="A0A816GMA5"/>
<dbReference type="Proteomes" id="UP000677228">
    <property type="component" value="Unassembled WGS sequence"/>
</dbReference>
<feature type="non-terminal residue" evidence="2">
    <location>
        <position position="19"/>
    </location>
</feature>
<dbReference type="EMBL" id="CAJNOQ010063161">
    <property type="protein sequence ID" value="CAF1675269.1"/>
    <property type="molecule type" value="Genomic_DNA"/>
</dbReference>
<proteinExistence type="predicted"/>
<dbReference type="Proteomes" id="UP000681722">
    <property type="component" value="Unassembled WGS sequence"/>
</dbReference>
<dbReference type="Proteomes" id="UP000682733">
    <property type="component" value="Unassembled WGS sequence"/>
</dbReference>
<dbReference type="EMBL" id="CAJOBC010146018">
    <property type="protein sequence ID" value="CAF4660597.1"/>
    <property type="molecule type" value="Genomic_DNA"/>
</dbReference>
<dbReference type="EMBL" id="CAJNOK010054467">
    <property type="protein sequence ID" value="CAF1615881.1"/>
    <property type="molecule type" value="Genomic_DNA"/>
</dbReference>
<dbReference type="EMBL" id="CAJOBA010079000">
    <property type="protein sequence ID" value="CAF4432166.1"/>
    <property type="molecule type" value="Genomic_DNA"/>
</dbReference>
<evidence type="ECO:0000313" key="2">
    <source>
        <dbReference type="EMBL" id="CAF1675269.1"/>
    </source>
</evidence>
<organism evidence="2 5">
    <name type="scientific">Didymodactylos carnosus</name>
    <dbReference type="NCBI Taxonomy" id="1234261"/>
    <lineage>
        <taxon>Eukaryota</taxon>
        <taxon>Metazoa</taxon>
        <taxon>Spiralia</taxon>
        <taxon>Gnathifera</taxon>
        <taxon>Rotifera</taxon>
        <taxon>Eurotatoria</taxon>
        <taxon>Bdelloidea</taxon>
        <taxon>Philodinida</taxon>
        <taxon>Philodinidae</taxon>
        <taxon>Didymodactylos</taxon>
    </lineage>
</organism>
<evidence type="ECO:0000313" key="4">
    <source>
        <dbReference type="EMBL" id="CAF4660597.1"/>
    </source>
</evidence>
<evidence type="ECO:0000313" key="5">
    <source>
        <dbReference type="Proteomes" id="UP000663829"/>
    </source>
</evidence>
<protein>
    <submittedName>
        <fullName evidence="2">Uncharacterized protein</fullName>
    </submittedName>
</protein>
<comment type="caution">
    <text evidence="2">The sequence shown here is derived from an EMBL/GenBank/DDBJ whole genome shotgun (WGS) entry which is preliminary data.</text>
</comment>
<reference evidence="2" key="1">
    <citation type="submission" date="2021-02" db="EMBL/GenBank/DDBJ databases">
        <authorList>
            <person name="Nowell W R."/>
        </authorList>
    </citation>
    <scope>NUCLEOTIDE SEQUENCE</scope>
</reference>
<name>A0A816GMA5_9BILA</name>
<sequence>MRYVLPVTGNGNPLPVTSN</sequence>